<evidence type="ECO:0000256" key="1">
    <source>
        <dbReference type="ARBA" id="ARBA00022617"/>
    </source>
</evidence>
<organism evidence="7 8">
    <name type="scientific">Sphaerotilus montanus</name>
    <dbReference type="NCBI Taxonomy" id="522889"/>
    <lineage>
        <taxon>Bacteria</taxon>
        <taxon>Pseudomonadati</taxon>
        <taxon>Pseudomonadota</taxon>
        <taxon>Betaproteobacteria</taxon>
        <taxon>Burkholderiales</taxon>
        <taxon>Sphaerotilaceae</taxon>
        <taxon>Sphaerotilus</taxon>
    </lineage>
</organism>
<dbReference type="AlphaFoldDB" id="A0A7Y9QYK8"/>
<accession>A0A7Y9QYK8</accession>
<dbReference type="PROSITE" id="PS51007">
    <property type="entry name" value="CYTC"/>
    <property type="match status" value="1"/>
</dbReference>
<dbReference type="InterPro" id="IPR028082">
    <property type="entry name" value="Peripla_BP_I"/>
</dbReference>
<feature type="signal peptide" evidence="5">
    <location>
        <begin position="1"/>
        <end position="19"/>
    </location>
</feature>
<protein>
    <recommendedName>
        <fullName evidence="6">Cytochrome c domain-containing protein</fullName>
    </recommendedName>
</protein>
<evidence type="ECO:0000256" key="4">
    <source>
        <dbReference type="PROSITE-ProRule" id="PRU00433"/>
    </source>
</evidence>
<dbReference type="Proteomes" id="UP000518288">
    <property type="component" value="Unassembled WGS sequence"/>
</dbReference>
<gene>
    <name evidence="7" type="ORF">BDD16_002694</name>
</gene>
<evidence type="ECO:0000256" key="3">
    <source>
        <dbReference type="ARBA" id="ARBA00023004"/>
    </source>
</evidence>
<proteinExistence type="predicted"/>
<dbReference type="GO" id="GO:0046872">
    <property type="term" value="F:metal ion binding"/>
    <property type="evidence" value="ECO:0007669"/>
    <property type="project" value="UniProtKB-KW"/>
</dbReference>
<dbReference type="Pfam" id="PF00034">
    <property type="entry name" value="Cytochrom_C"/>
    <property type="match status" value="1"/>
</dbReference>
<dbReference type="GO" id="GO:0009055">
    <property type="term" value="F:electron transfer activity"/>
    <property type="evidence" value="ECO:0007669"/>
    <property type="project" value="InterPro"/>
</dbReference>
<dbReference type="InterPro" id="IPR036909">
    <property type="entry name" value="Cyt_c-like_dom_sf"/>
</dbReference>
<keyword evidence="1 4" id="KW-0349">Heme</keyword>
<dbReference type="SUPFAM" id="SSF46626">
    <property type="entry name" value="Cytochrome c"/>
    <property type="match status" value="1"/>
</dbReference>
<dbReference type="EMBL" id="JACCFH010000001">
    <property type="protein sequence ID" value="NYG33708.1"/>
    <property type="molecule type" value="Genomic_DNA"/>
</dbReference>
<keyword evidence="8" id="KW-1185">Reference proteome</keyword>
<evidence type="ECO:0000313" key="7">
    <source>
        <dbReference type="EMBL" id="NYG33708.1"/>
    </source>
</evidence>
<feature type="domain" description="Cytochrome c" evidence="6">
    <location>
        <begin position="25"/>
        <end position="162"/>
    </location>
</feature>
<dbReference type="SUPFAM" id="SSF53822">
    <property type="entry name" value="Periplasmic binding protein-like I"/>
    <property type="match status" value="1"/>
</dbReference>
<comment type="caution">
    <text evidence="7">The sequence shown here is derived from an EMBL/GenBank/DDBJ whole genome shotgun (WGS) entry which is preliminary data.</text>
</comment>
<reference evidence="7 8" key="1">
    <citation type="submission" date="2020-07" db="EMBL/GenBank/DDBJ databases">
        <title>Genomic Encyclopedia of Archaeal and Bacterial Type Strains, Phase II (KMG-II): from individual species to whole genera.</title>
        <authorList>
            <person name="Goeker M."/>
        </authorList>
    </citation>
    <scope>NUCLEOTIDE SEQUENCE [LARGE SCALE GENOMIC DNA]</scope>
    <source>
        <strain evidence="7 8">DSM 21226</strain>
    </source>
</reference>
<evidence type="ECO:0000313" key="8">
    <source>
        <dbReference type="Proteomes" id="UP000518288"/>
    </source>
</evidence>
<feature type="chain" id="PRO_5030767397" description="Cytochrome c domain-containing protein" evidence="5">
    <location>
        <begin position="20"/>
        <end position="534"/>
    </location>
</feature>
<keyword evidence="3 4" id="KW-0408">Iron</keyword>
<sequence length="534" mass="56563">MKHLVTTLLLAIGWPFAHAGATEAGDPVRGQAIHLEGRLPDGSRLRARRTDLPDMTGPAAACAQCHRRSGMGDQEGRLRVPPITAASLLAPGRTAAVGRAAPGIEIAGTRTERRPAYTADSFARALRTGVDPAGGVLAPWMPRYALDDAAVADLFAWLERLGPVGGASLRGLVDHTLHLATIVTPDAPAARREAVETTLSAWARQQRFGDVRVALHVWRLTGDAAGWTAQLQQRLAEQPVYAVVSGAGAAQWTPVEAFCEAASLPCVFPLVDAAPAPPPAGRHHALYLSEGLSAEARVAARAVAALGTVPARVQVWFDSDAGHGAAQIFQSALAAGSPDVQLRDLRVQPIAAGQPLGAANELVVAWLPTPQVQALLAPPAALRQADALPAVWLSGQLAPAEALDLAPAWRARVRWASLRSTPERWRATAVTSLQPWLRTLGLDPLQATPLQGEVYAAAYFFTDALQRSRGAWSVEHVLERLEAGVNNRAAAGTYLRLSLGQGQRVAAQVGQIQGWAPPDHRTLVPMSPVLNANR</sequence>
<dbReference type="GO" id="GO:0020037">
    <property type="term" value="F:heme binding"/>
    <property type="evidence" value="ECO:0007669"/>
    <property type="project" value="InterPro"/>
</dbReference>
<dbReference type="InterPro" id="IPR009056">
    <property type="entry name" value="Cyt_c-like_dom"/>
</dbReference>
<keyword evidence="5" id="KW-0732">Signal</keyword>
<evidence type="ECO:0000256" key="5">
    <source>
        <dbReference type="SAM" id="SignalP"/>
    </source>
</evidence>
<dbReference type="RefSeq" id="WP_179634443.1">
    <property type="nucleotide sequence ID" value="NZ_JACCFH010000001.1"/>
</dbReference>
<evidence type="ECO:0000259" key="6">
    <source>
        <dbReference type="PROSITE" id="PS51007"/>
    </source>
</evidence>
<evidence type="ECO:0000256" key="2">
    <source>
        <dbReference type="ARBA" id="ARBA00022723"/>
    </source>
</evidence>
<name>A0A7Y9QYK8_9BURK</name>
<keyword evidence="2 4" id="KW-0479">Metal-binding</keyword>